<dbReference type="PANTHER" id="PTHR31099">
    <property type="entry name" value="OS06G0165300 PROTEIN"/>
    <property type="match status" value="1"/>
</dbReference>
<gene>
    <name evidence="3" type="ORF">CEPIT_LOCUS3147</name>
</gene>
<dbReference type="Proteomes" id="UP001152523">
    <property type="component" value="Unassembled WGS sequence"/>
</dbReference>
<feature type="region of interest" description="Disordered" evidence="1">
    <location>
        <begin position="567"/>
        <end position="591"/>
    </location>
</feature>
<accession>A0AAV0C9C8</accession>
<dbReference type="InterPro" id="IPR007321">
    <property type="entry name" value="Transposase_28"/>
</dbReference>
<comment type="caution">
    <text evidence="3">The sequence shown here is derived from an EMBL/GenBank/DDBJ whole genome shotgun (WGS) entry which is preliminary data.</text>
</comment>
<dbReference type="Pfam" id="PF04195">
    <property type="entry name" value="Transposase_28"/>
    <property type="match status" value="1"/>
</dbReference>
<organism evidence="3 4">
    <name type="scientific">Cuscuta epithymum</name>
    <dbReference type="NCBI Taxonomy" id="186058"/>
    <lineage>
        <taxon>Eukaryota</taxon>
        <taxon>Viridiplantae</taxon>
        <taxon>Streptophyta</taxon>
        <taxon>Embryophyta</taxon>
        <taxon>Tracheophyta</taxon>
        <taxon>Spermatophyta</taxon>
        <taxon>Magnoliopsida</taxon>
        <taxon>eudicotyledons</taxon>
        <taxon>Gunneridae</taxon>
        <taxon>Pentapetalae</taxon>
        <taxon>asterids</taxon>
        <taxon>lamiids</taxon>
        <taxon>Solanales</taxon>
        <taxon>Convolvulaceae</taxon>
        <taxon>Cuscuteae</taxon>
        <taxon>Cuscuta</taxon>
        <taxon>Cuscuta subgen. Cuscuta</taxon>
    </lineage>
</organism>
<reference evidence="3" key="1">
    <citation type="submission" date="2022-07" db="EMBL/GenBank/DDBJ databases">
        <authorList>
            <person name="Macas J."/>
            <person name="Novak P."/>
            <person name="Neumann P."/>
        </authorList>
    </citation>
    <scope>NUCLEOTIDE SEQUENCE</scope>
</reference>
<name>A0AAV0C9C8_9ASTE</name>
<feature type="domain" description="Transposase (putative) gypsy type" evidence="2">
    <location>
        <begin position="116"/>
        <end position="176"/>
    </location>
</feature>
<evidence type="ECO:0000313" key="3">
    <source>
        <dbReference type="EMBL" id="CAH9069604.1"/>
    </source>
</evidence>
<evidence type="ECO:0000313" key="4">
    <source>
        <dbReference type="Proteomes" id="UP001152523"/>
    </source>
</evidence>
<evidence type="ECO:0000259" key="2">
    <source>
        <dbReference type="Pfam" id="PF04195"/>
    </source>
</evidence>
<dbReference type="EMBL" id="CAMAPF010000016">
    <property type="protein sequence ID" value="CAH9069604.1"/>
    <property type="molecule type" value="Genomic_DNA"/>
</dbReference>
<feature type="compositionally biased region" description="Basic and acidic residues" evidence="1">
    <location>
        <begin position="305"/>
        <end position="319"/>
    </location>
</feature>
<feature type="region of interest" description="Disordered" evidence="1">
    <location>
        <begin position="301"/>
        <end position="329"/>
    </location>
</feature>
<evidence type="ECO:0000256" key="1">
    <source>
        <dbReference type="SAM" id="MobiDB-lite"/>
    </source>
</evidence>
<keyword evidence="4" id="KW-1185">Reference proteome</keyword>
<proteinExistence type="predicted"/>
<dbReference type="PANTHER" id="PTHR31099:SF49">
    <property type="entry name" value="MYOSIN HEAVY CHAIN-LIKE PROTEIN"/>
    <property type="match status" value="1"/>
</dbReference>
<dbReference type="AlphaFoldDB" id="A0AAV0C9C8"/>
<protein>
    <recommendedName>
        <fullName evidence="2">Transposase (putative) gypsy type domain-containing protein</fullName>
    </recommendedName>
</protein>
<sequence length="591" mass="65830">MDILDSIDSDELLSGDGELVLENFPHPWADVNSDVEEISPIKPRAASVKPPKRRYRGPYPPLDPSPILHYRSRLSVSKFEKYKKFFPSTVTVRCPDSEDIVTDPPKGHFFGVHILSIKLGFRFPTHPLIIEFLNDLEISPCHLTPLGHQYLVAFLVRCETLGIESSLDLFKHMFRAGQCSASDSLSWVSISQRNHFDMWKVTRSNEANWKEEFVYVSSGSPLPFSSSLNCRFKKYSYPKLPVDQETWPAMILSGGPYSLSAFTSEDRLTTVGLYSPSPCSGAHASTSTDQDMTSRLEMFQSFDQDGPRGSDQGRSDKKPRVPSVTKGKDAIVTVPSSISKRKAASPAARITRSMSDIPTAGMTTWLRGNLELPPLLSQVITATEKEKISTLDHAALEKRSHHGLAELLLSISEVNRRKDEREKDLSLQLTELAKEVASLKLVRDSHAAEVTALKEMHAVELANARGRAVDAYKNSPEFVSDQEAYINAHLNDISKHWLSTPEGREKLALESYISYQIGIYATQQKIYPILRDKAGTSCITDWGLPPEVPNPEIPVANTPLDYIPFDRLPTDEELGDLPSETDHPASTASVP</sequence>